<dbReference type="Gene3D" id="3.30.2350.20">
    <property type="entry name" value="TruD, catalytic domain"/>
    <property type="match status" value="1"/>
</dbReference>
<dbReference type="HAMAP" id="MF_01082">
    <property type="entry name" value="TruD"/>
    <property type="match status" value="1"/>
</dbReference>
<dbReference type="GO" id="GO:0005829">
    <property type="term" value="C:cytosol"/>
    <property type="evidence" value="ECO:0007669"/>
    <property type="project" value="TreeGrafter"/>
</dbReference>
<dbReference type="InterPro" id="IPR001656">
    <property type="entry name" value="PsdUridine_synth_TruD"/>
</dbReference>
<dbReference type="SUPFAM" id="SSF55120">
    <property type="entry name" value="Pseudouridine synthase"/>
    <property type="match status" value="1"/>
</dbReference>
<evidence type="ECO:0000313" key="6">
    <source>
        <dbReference type="EMBL" id="EWH08668.1"/>
    </source>
</evidence>
<keyword evidence="2 4" id="KW-0819">tRNA processing</keyword>
<name>W7QKS1_9ALTE</name>
<dbReference type="eggNOG" id="COG0585">
    <property type="taxonomic scope" value="Bacteria"/>
</dbReference>
<dbReference type="PATRIC" id="fig|1328313.3.peg.3342"/>
<dbReference type="PANTHER" id="PTHR47811:SF1">
    <property type="entry name" value="TRNA PSEUDOURIDINE SYNTHASE D"/>
    <property type="match status" value="1"/>
</dbReference>
<keyword evidence="7" id="KW-1185">Reference proteome</keyword>
<accession>W7QKS1</accession>
<dbReference type="STRING" id="1328313.DS2_16359"/>
<feature type="active site" description="Nucleophile" evidence="4">
    <location>
        <position position="76"/>
    </location>
</feature>
<comment type="function">
    <text evidence="4">Responsible for synthesis of pseudouridine from uracil-13 in transfer RNAs.</text>
</comment>
<dbReference type="GO" id="GO:0160150">
    <property type="term" value="F:tRNA pseudouridine(13) synthase activity"/>
    <property type="evidence" value="ECO:0007669"/>
    <property type="project" value="UniProtKB-EC"/>
</dbReference>
<evidence type="ECO:0000256" key="4">
    <source>
        <dbReference type="HAMAP-Rule" id="MF_01082"/>
    </source>
</evidence>
<dbReference type="Proteomes" id="UP000019276">
    <property type="component" value="Unassembled WGS sequence"/>
</dbReference>
<evidence type="ECO:0000256" key="3">
    <source>
        <dbReference type="ARBA" id="ARBA00023235"/>
    </source>
</evidence>
<comment type="similarity">
    <text evidence="1 4">Belongs to the pseudouridine synthase TruD family.</text>
</comment>
<dbReference type="PROSITE" id="PS50984">
    <property type="entry name" value="TRUD"/>
    <property type="match status" value="1"/>
</dbReference>
<proteinExistence type="inferred from homology"/>
<dbReference type="OrthoDB" id="1550679at2"/>
<dbReference type="PANTHER" id="PTHR47811">
    <property type="entry name" value="TRNA PSEUDOURIDINE SYNTHASE D"/>
    <property type="match status" value="1"/>
</dbReference>
<dbReference type="PROSITE" id="PS01268">
    <property type="entry name" value="UPF0024"/>
    <property type="match status" value="1"/>
</dbReference>
<evidence type="ECO:0000313" key="7">
    <source>
        <dbReference type="Proteomes" id="UP000019276"/>
    </source>
</evidence>
<sequence>MKLAYLHGIPQAKGSIRNNNADFFVEEVMHFDLDGQGEHLWLWIEKDGQNTQYVAKQLAKIFGIAARLVSTSGMKDRHAITRQWFCLPWPIKKDIPVIQVPGAKVLEQRRHGKKLKIGTHKTNRFKIRVRLSDYVEDELETRLQKIKALGVANYFGEQRFGKYGDNVEQACKMFSGEINVRDRKLKGLYLSAARSELFNQILNHRIEHNLFKPINGDAFVLNGSHSYFVESQIQPQTLDRFAQGDILLSGAMFGDGEPIVQGEAADIENNVLSQYPQLTDGLIAENLKQDRRALQLPIEQLSWTFEQQDTDAYLSLNFLLPAGCFATSVLREIVQYEDESKKNANTTEQR</sequence>
<dbReference type="InterPro" id="IPR042214">
    <property type="entry name" value="TruD_catalytic"/>
</dbReference>
<comment type="caution">
    <text evidence="6">The sequence shown here is derived from an EMBL/GenBank/DDBJ whole genome shotgun (WGS) entry which is preliminary data.</text>
</comment>
<dbReference type="InterPro" id="IPR020119">
    <property type="entry name" value="PsdUridine_synth_TruD_CS"/>
</dbReference>
<organism evidence="6 7">
    <name type="scientific">Catenovulum agarivorans DS-2</name>
    <dbReference type="NCBI Taxonomy" id="1328313"/>
    <lineage>
        <taxon>Bacteria</taxon>
        <taxon>Pseudomonadati</taxon>
        <taxon>Pseudomonadota</taxon>
        <taxon>Gammaproteobacteria</taxon>
        <taxon>Alteromonadales</taxon>
        <taxon>Alteromonadaceae</taxon>
        <taxon>Catenovulum</taxon>
    </lineage>
</organism>
<dbReference type="InterPro" id="IPR011760">
    <property type="entry name" value="PsdUridine_synth_TruD_insert"/>
</dbReference>
<reference evidence="6 7" key="1">
    <citation type="journal article" date="2014" name="Genome Announc.">
        <title>Draft Genome Sequence of the Agar-Degrading Bacterium Catenovulum sp. Strain DS-2, Isolated from Intestines of Haliotis diversicolor.</title>
        <authorList>
            <person name="Shan D."/>
            <person name="Li X."/>
            <person name="Gu Z."/>
            <person name="Wei G."/>
            <person name="Gao Z."/>
            <person name="Shao Z."/>
        </authorList>
    </citation>
    <scope>NUCLEOTIDE SEQUENCE [LARGE SCALE GENOMIC DNA]</scope>
    <source>
        <strain evidence="6 7">DS-2</strain>
    </source>
</reference>
<keyword evidence="3 4" id="KW-0413">Isomerase</keyword>
<dbReference type="EC" id="5.4.99.27" evidence="4"/>
<evidence type="ECO:0000256" key="1">
    <source>
        <dbReference type="ARBA" id="ARBA00007953"/>
    </source>
</evidence>
<dbReference type="Pfam" id="PF01142">
    <property type="entry name" value="TruD"/>
    <property type="match status" value="2"/>
</dbReference>
<dbReference type="InterPro" id="IPR043165">
    <property type="entry name" value="TruD_insert_sf"/>
</dbReference>
<feature type="domain" description="TRUD" evidence="5">
    <location>
        <begin position="150"/>
        <end position="296"/>
    </location>
</feature>
<dbReference type="InterPro" id="IPR020103">
    <property type="entry name" value="PsdUridine_synth_cat_dom_sf"/>
</dbReference>
<dbReference type="GO" id="GO:0031119">
    <property type="term" value="P:tRNA pseudouridine synthesis"/>
    <property type="evidence" value="ECO:0007669"/>
    <property type="project" value="UniProtKB-UniRule"/>
</dbReference>
<dbReference type="GO" id="GO:0003723">
    <property type="term" value="F:RNA binding"/>
    <property type="evidence" value="ECO:0007669"/>
    <property type="project" value="InterPro"/>
</dbReference>
<dbReference type="Gene3D" id="3.30.2340.10">
    <property type="entry name" value="TruD, insertion domain"/>
    <property type="match status" value="1"/>
</dbReference>
<protein>
    <recommendedName>
        <fullName evidence="4">tRNA pseudouridine synthase D</fullName>
        <ecNumber evidence="4">5.4.99.27</ecNumber>
    </recommendedName>
    <alternativeName>
        <fullName evidence="4">tRNA pseudouridine(13) synthase</fullName>
    </alternativeName>
    <alternativeName>
        <fullName evidence="4">tRNA pseudouridylate synthase D</fullName>
    </alternativeName>
    <alternativeName>
        <fullName evidence="4">tRNA-uridine isomerase D</fullName>
    </alternativeName>
</protein>
<evidence type="ECO:0000259" key="5">
    <source>
        <dbReference type="PROSITE" id="PS50984"/>
    </source>
</evidence>
<evidence type="ECO:0000256" key="2">
    <source>
        <dbReference type="ARBA" id="ARBA00022694"/>
    </source>
</evidence>
<dbReference type="InterPro" id="IPR050170">
    <property type="entry name" value="TruD_pseudoU_synthase"/>
</dbReference>
<dbReference type="AlphaFoldDB" id="W7QKS1"/>
<dbReference type="EMBL" id="ARZY01000040">
    <property type="protein sequence ID" value="EWH08668.1"/>
    <property type="molecule type" value="Genomic_DNA"/>
</dbReference>
<comment type="catalytic activity">
    <reaction evidence="4">
        <text>uridine(13) in tRNA = pseudouridine(13) in tRNA</text>
        <dbReference type="Rhea" id="RHEA:42540"/>
        <dbReference type="Rhea" id="RHEA-COMP:10105"/>
        <dbReference type="Rhea" id="RHEA-COMP:10106"/>
        <dbReference type="ChEBI" id="CHEBI:65314"/>
        <dbReference type="ChEBI" id="CHEBI:65315"/>
        <dbReference type="EC" id="5.4.99.27"/>
    </reaction>
</comment>
<dbReference type="RefSeq" id="WP_035015974.1">
    <property type="nucleotide sequence ID" value="NZ_ARZY01000040.1"/>
</dbReference>
<gene>
    <name evidence="4" type="primary">truD</name>
    <name evidence="6" type="ORF">DS2_16359</name>
</gene>